<dbReference type="CDD" id="cd06171">
    <property type="entry name" value="Sigma70_r4"/>
    <property type="match status" value="1"/>
</dbReference>
<proteinExistence type="inferred from homology"/>
<dbReference type="InterPro" id="IPR013325">
    <property type="entry name" value="RNA_pol_sigma_r2"/>
</dbReference>
<keyword evidence="4" id="KW-0804">Transcription</keyword>
<evidence type="ECO:0000259" key="6">
    <source>
        <dbReference type="Pfam" id="PF08281"/>
    </source>
</evidence>
<dbReference type="InterPro" id="IPR014284">
    <property type="entry name" value="RNA_pol_sigma-70_dom"/>
</dbReference>
<name>A0ABZ0FRW1_9BACT</name>
<evidence type="ECO:0000256" key="2">
    <source>
        <dbReference type="ARBA" id="ARBA00023015"/>
    </source>
</evidence>
<evidence type="ECO:0000256" key="4">
    <source>
        <dbReference type="ARBA" id="ARBA00023163"/>
    </source>
</evidence>
<dbReference type="Gene3D" id="1.10.1740.10">
    <property type="match status" value="1"/>
</dbReference>
<organism evidence="7 8">
    <name type="scientific">Butyricimonas paravirosa</name>
    <dbReference type="NCBI Taxonomy" id="1472417"/>
    <lineage>
        <taxon>Bacteria</taxon>
        <taxon>Pseudomonadati</taxon>
        <taxon>Bacteroidota</taxon>
        <taxon>Bacteroidia</taxon>
        <taxon>Bacteroidales</taxon>
        <taxon>Odoribacteraceae</taxon>
        <taxon>Butyricimonas</taxon>
    </lineage>
</organism>
<dbReference type="InterPro" id="IPR007627">
    <property type="entry name" value="RNA_pol_sigma70_r2"/>
</dbReference>
<evidence type="ECO:0000313" key="7">
    <source>
        <dbReference type="EMBL" id="WOF10941.1"/>
    </source>
</evidence>
<reference evidence="7 8" key="1">
    <citation type="submission" date="2019-09" db="EMBL/GenBank/DDBJ databases">
        <title>Butyricimonas paravirosa DSM 105722 (=214-4 = JCM 18677 = CCUG 65563).</title>
        <authorList>
            <person name="Le Roy T."/>
            <person name="Cani P.D."/>
        </authorList>
    </citation>
    <scope>NUCLEOTIDE SEQUENCE [LARGE SCALE GENOMIC DNA]</scope>
    <source>
        <strain evidence="7 8">DSM 105722</strain>
    </source>
</reference>
<evidence type="ECO:0000256" key="1">
    <source>
        <dbReference type="ARBA" id="ARBA00010641"/>
    </source>
</evidence>
<dbReference type="Proteomes" id="UP001302374">
    <property type="component" value="Chromosome"/>
</dbReference>
<dbReference type="NCBIfam" id="TIGR02937">
    <property type="entry name" value="sigma70-ECF"/>
    <property type="match status" value="1"/>
</dbReference>
<keyword evidence="2" id="KW-0805">Transcription regulation</keyword>
<dbReference type="PANTHER" id="PTHR43133">
    <property type="entry name" value="RNA POLYMERASE ECF-TYPE SIGMA FACTO"/>
    <property type="match status" value="1"/>
</dbReference>
<gene>
    <name evidence="7" type="ORF">F1644_01030</name>
</gene>
<evidence type="ECO:0000256" key="3">
    <source>
        <dbReference type="ARBA" id="ARBA00023082"/>
    </source>
</evidence>
<feature type="domain" description="RNA polymerase sigma-70 region 2" evidence="5">
    <location>
        <begin position="19"/>
        <end position="84"/>
    </location>
</feature>
<keyword evidence="8" id="KW-1185">Reference proteome</keyword>
<dbReference type="InterPro" id="IPR039425">
    <property type="entry name" value="RNA_pol_sigma-70-like"/>
</dbReference>
<sequence>MCKTILMSISSTILEKYFNKLYRPLCLYALNITESYEESEDIVQQIFVELLEKAVAGSLEVGDMKGYLYTVVRNRAVKYAKKNQEKVSVESAMYLTDENALSISVEEEALVWDWIDALPTERRNIFLMAKQQGMKYKEIAIQLDISVKTVEGQMGKALKALRDKAIKIYLFFFG</sequence>
<dbReference type="Pfam" id="PF04542">
    <property type="entry name" value="Sigma70_r2"/>
    <property type="match status" value="1"/>
</dbReference>
<dbReference type="SUPFAM" id="SSF88659">
    <property type="entry name" value="Sigma3 and sigma4 domains of RNA polymerase sigma factors"/>
    <property type="match status" value="1"/>
</dbReference>
<evidence type="ECO:0000313" key="8">
    <source>
        <dbReference type="Proteomes" id="UP001302374"/>
    </source>
</evidence>
<comment type="similarity">
    <text evidence="1">Belongs to the sigma-70 factor family. ECF subfamily.</text>
</comment>
<evidence type="ECO:0000259" key="5">
    <source>
        <dbReference type="Pfam" id="PF04542"/>
    </source>
</evidence>
<dbReference type="EMBL" id="CP043839">
    <property type="protein sequence ID" value="WOF10941.1"/>
    <property type="molecule type" value="Genomic_DNA"/>
</dbReference>
<dbReference type="SUPFAM" id="SSF88946">
    <property type="entry name" value="Sigma2 domain of RNA polymerase sigma factors"/>
    <property type="match status" value="1"/>
</dbReference>
<accession>A0ABZ0FRW1</accession>
<protein>
    <submittedName>
        <fullName evidence="7">Sigma-70 family RNA polymerase sigma factor</fullName>
    </submittedName>
</protein>
<dbReference type="Pfam" id="PF08281">
    <property type="entry name" value="Sigma70_r4_2"/>
    <property type="match status" value="1"/>
</dbReference>
<dbReference type="InterPro" id="IPR013324">
    <property type="entry name" value="RNA_pol_sigma_r3/r4-like"/>
</dbReference>
<dbReference type="Gene3D" id="1.10.10.10">
    <property type="entry name" value="Winged helix-like DNA-binding domain superfamily/Winged helix DNA-binding domain"/>
    <property type="match status" value="1"/>
</dbReference>
<feature type="domain" description="RNA polymerase sigma factor 70 region 4 type 2" evidence="6">
    <location>
        <begin position="115"/>
        <end position="161"/>
    </location>
</feature>
<keyword evidence="3" id="KW-0731">Sigma factor</keyword>
<dbReference type="InterPro" id="IPR036388">
    <property type="entry name" value="WH-like_DNA-bd_sf"/>
</dbReference>
<dbReference type="InterPro" id="IPR013249">
    <property type="entry name" value="RNA_pol_sigma70_r4_t2"/>
</dbReference>
<dbReference type="PANTHER" id="PTHR43133:SF46">
    <property type="entry name" value="RNA POLYMERASE SIGMA-70 FACTOR ECF SUBFAMILY"/>
    <property type="match status" value="1"/>
</dbReference>